<feature type="region of interest" description="Disordered" evidence="1">
    <location>
        <begin position="523"/>
        <end position="569"/>
    </location>
</feature>
<keyword evidence="4" id="KW-1185">Reference proteome</keyword>
<dbReference type="Proteomes" id="UP000807306">
    <property type="component" value="Unassembled WGS sequence"/>
</dbReference>
<dbReference type="CDD" id="cd06093">
    <property type="entry name" value="PX_domain"/>
    <property type="match status" value="1"/>
</dbReference>
<evidence type="ECO:0000259" key="2">
    <source>
        <dbReference type="PROSITE" id="PS50195"/>
    </source>
</evidence>
<dbReference type="AlphaFoldDB" id="A0A9P6E8V9"/>
<organism evidence="3 4">
    <name type="scientific">Crepidotus variabilis</name>
    <dbReference type="NCBI Taxonomy" id="179855"/>
    <lineage>
        <taxon>Eukaryota</taxon>
        <taxon>Fungi</taxon>
        <taxon>Dikarya</taxon>
        <taxon>Basidiomycota</taxon>
        <taxon>Agaricomycotina</taxon>
        <taxon>Agaricomycetes</taxon>
        <taxon>Agaricomycetidae</taxon>
        <taxon>Agaricales</taxon>
        <taxon>Agaricineae</taxon>
        <taxon>Crepidotaceae</taxon>
        <taxon>Crepidotus</taxon>
    </lineage>
</organism>
<evidence type="ECO:0000313" key="4">
    <source>
        <dbReference type="Proteomes" id="UP000807306"/>
    </source>
</evidence>
<dbReference type="OrthoDB" id="3244370at2759"/>
<dbReference type="InterPro" id="IPR036871">
    <property type="entry name" value="PX_dom_sf"/>
</dbReference>
<dbReference type="GO" id="GO:0035091">
    <property type="term" value="F:phosphatidylinositol binding"/>
    <property type="evidence" value="ECO:0007669"/>
    <property type="project" value="InterPro"/>
</dbReference>
<gene>
    <name evidence="3" type="ORF">CPB83DRAFT_860634</name>
</gene>
<dbReference type="EMBL" id="MU157892">
    <property type="protein sequence ID" value="KAF9524873.1"/>
    <property type="molecule type" value="Genomic_DNA"/>
</dbReference>
<feature type="compositionally biased region" description="Polar residues" evidence="1">
    <location>
        <begin position="541"/>
        <end position="569"/>
    </location>
</feature>
<reference evidence="3" key="1">
    <citation type="submission" date="2020-11" db="EMBL/GenBank/DDBJ databases">
        <authorList>
            <consortium name="DOE Joint Genome Institute"/>
            <person name="Ahrendt S."/>
            <person name="Riley R."/>
            <person name="Andreopoulos W."/>
            <person name="Labutti K."/>
            <person name="Pangilinan J."/>
            <person name="Ruiz-Duenas F.J."/>
            <person name="Barrasa J.M."/>
            <person name="Sanchez-Garcia M."/>
            <person name="Camarero S."/>
            <person name="Miyauchi S."/>
            <person name="Serrano A."/>
            <person name="Linde D."/>
            <person name="Babiker R."/>
            <person name="Drula E."/>
            <person name="Ayuso-Fernandez I."/>
            <person name="Pacheco R."/>
            <person name="Padilla G."/>
            <person name="Ferreira P."/>
            <person name="Barriuso J."/>
            <person name="Kellner H."/>
            <person name="Castanera R."/>
            <person name="Alfaro M."/>
            <person name="Ramirez L."/>
            <person name="Pisabarro A.G."/>
            <person name="Kuo A."/>
            <person name="Tritt A."/>
            <person name="Lipzen A."/>
            <person name="He G."/>
            <person name="Yan M."/>
            <person name="Ng V."/>
            <person name="Cullen D."/>
            <person name="Martin F."/>
            <person name="Rosso M.-N."/>
            <person name="Henrissat B."/>
            <person name="Hibbett D."/>
            <person name="Martinez A.T."/>
            <person name="Grigoriev I.V."/>
        </authorList>
    </citation>
    <scope>NUCLEOTIDE SEQUENCE</scope>
    <source>
        <strain evidence="3">CBS 506.95</strain>
    </source>
</reference>
<feature type="region of interest" description="Disordered" evidence="1">
    <location>
        <begin position="378"/>
        <end position="421"/>
    </location>
</feature>
<evidence type="ECO:0000313" key="3">
    <source>
        <dbReference type="EMBL" id="KAF9524873.1"/>
    </source>
</evidence>
<sequence>MTSEFTLLQCEHPCGVSSGPAEHYKRAVLRPPPAKFTVEFLPVQKSGSHHHGMRISPALCDRDSFVSRSTVEYDIWRKWEDILWFQDNLEREYRQAAREKKTRLAQGKGVKSFNGMYKQDMASSWESLPPGPDPNSVSQDIHTYLPRLTKKGTLFRASQSTIEQRQKEIQNLVESLLSPSMPALIQEIRESSHVKDFFGLWRRDFDLLEKAPKSHRTSVTSSVFSLYFSDASTLTIPTSPPSNPSSLPNSPTRKSTSRRPRSSGSACSDITEETSSASIITPRSVKRLSDSSDDGSTLRIGSILQRTRSRALSSASSDSSSVHSDGSTNSITTKSNIPAIVDQNSLTFDPNAHDPAERPSSILEVLPEEREMLAKSPEGYLTTPPRRIRTTSSEDRKSHRTWTVYGTPPTKPAELSQTDDHSVRESWQTTSTITAGANDFLEGLGLSFPDSRDRTFRASVSSISTFMTTDSAEAVLPREPTTPITPHGRHSRPPRISTAITLSDFDMYSDIDEEDANSLLDAFPRPRTSMDYRPETPIRRSGNSLSVPTTPITPHSAPSTKTSFDRPSSPTASVISSVLTVMTTSTTPSSSSTSLSIKAAHNDSIIMLKVAWDLPFEDIRHRIYSKFVGQEGLPLSKDFAIALAVPSTTSDSPSKTPNTKCTRSLSAGAEKMELHFIDSQFDWEQIVLIKECNKVSLRILDAPKSQS</sequence>
<protein>
    <recommendedName>
        <fullName evidence="2">PX domain-containing protein</fullName>
    </recommendedName>
</protein>
<proteinExistence type="predicted"/>
<feature type="compositionally biased region" description="Low complexity" evidence="1">
    <location>
        <begin position="310"/>
        <end position="330"/>
    </location>
</feature>
<name>A0A9P6E8V9_9AGAR</name>
<feature type="compositionally biased region" description="Low complexity" evidence="1">
    <location>
        <begin position="244"/>
        <end position="254"/>
    </location>
</feature>
<feature type="compositionally biased region" description="Basic and acidic residues" evidence="1">
    <location>
        <begin position="528"/>
        <end position="538"/>
    </location>
</feature>
<feature type="domain" description="PX" evidence="2">
    <location>
        <begin position="1"/>
        <end position="205"/>
    </location>
</feature>
<evidence type="ECO:0000256" key="1">
    <source>
        <dbReference type="SAM" id="MobiDB-lite"/>
    </source>
</evidence>
<feature type="region of interest" description="Disordered" evidence="1">
    <location>
        <begin position="235"/>
        <end position="338"/>
    </location>
</feature>
<comment type="caution">
    <text evidence="3">The sequence shown here is derived from an EMBL/GenBank/DDBJ whole genome shotgun (WGS) entry which is preliminary data.</text>
</comment>
<dbReference type="Gene3D" id="3.30.1520.10">
    <property type="entry name" value="Phox-like domain"/>
    <property type="match status" value="1"/>
</dbReference>
<dbReference type="PROSITE" id="PS50195">
    <property type="entry name" value="PX"/>
    <property type="match status" value="1"/>
</dbReference>
<accession>A0A9P6E8V9</accession>
<dbReference type="InterPro" id="IPR001683">
    <property type="entry name" value="PX_dom"/>
</dbReference>